<accession>A0ACB5U679</accession>
<protein>
    <submittedName>
        <fullName evidence="1">Unnamed protein product</fullName>
    </submittedName>
</protein>
<dbReference type="Proteomes" id="UP001165064">
    <property type="component" value="Unassembled WGS sequence"/>
</dbReference>
<evidence type="ECO:0000313" key="2">
    <source>
        <dbReference type="Proteomes" id="UP001165064"/>
    </source>
</evidence>
<proteinExistence type="predicted"/>
<sequence>MGIRFTTNKKFKERTEAISKFFKLAHSLTTSTVSFQSINTILTITISQESRHYQLHSILQPRFDPQRKKPEAESIVQSEETTENGIAKEDIVSKPSDSKDEAHFLQLDRIDFQLLTQFQDYIQSVHVCCSYKFKSEGQYHPFKGTKY</sequence>
<organism evidence="1 2">
    <name type="scientific">Ambrosiozyma monospora</name>
    <name type="common">Yeast</name>
    <name type="synonym">Endomycopsis monosporus</name>
    <dbReference type="NCBI Taxonomy" id="43982"/>
    <lineage>
        <taxon>Eukaryota</taxon>
        <taxon>Fungi</taxon>
        <taxon>Dikarya</taxon>
        <taxon>Ascomycota</taxon>
        <taxon>Saccharomycotina</taxon>
        <taxon>Pichiomycetes</taxon>
        <taxon>Pichiales</taxon>
        <taxon>Pichiaceae</taxon>
        <taxon>Ambrosiozyma</taxon>
    </lineage>
</organism>
<dbReference type="EMBL" id="BSXS01012479">
    <property type="protein sequence ID" value="GMF02420.1"/>
    <property type="molecule type" value="Genomic_DNA"/>
</dbReference>
<evidence type="ECO:0000313" key="1">
    <source>
        <dbReference type="EMBL" id="GMF02420.1"/>
    </source>
</evidence>
<name>A0ACB5U679_AMBMO</name>
<comment type="caution">
    <text evidence="1">The sequence shown here is derived from an EMBL/GenBank/DDBJ whole genome shotgun (WGS) entry which is preliminary data.</text>
</comment>
<gene>
    <name evidence="1" type="ORF">Amon02_001145700</name>
</gene>
<keyword evidence="2" id="KW-1185">Reference proteome</keyword>
<reference evidence="1" key="1">
    <citation type="submission" date="2023-04" db="EMBL/GenBank/DDBJ databases">
        <title>Ambrosiozyma monospora NBRC 10751.</title>
        <authorList>
            <person name="Ichikawa N."/>
            <person name="Sato H."/>
            <person name="Tonouchi N."/>
        </authorList>
    </citation>
    <scope>NUCLEOTIDE SEQUENCE</scope>
    <source>
        <strain evidence="1">NBRC 10751</strain>
    </source>
</reference>